<dbReference type="InterPro" id="IPR050730">
    <property type="entry name" value="UBX_domain-protein"/>
</dbReference>
<dbReference type="GO" id="GO:0043130">
    <property type="term" value="F:ubiquitin binding"/>
    <property type="evidence" value="ECO:0000318"/>
    <property type="project" value="GO_Central"/>
</dbReference>
<sequence>MSDDEAYERLNQSLGNLLASHPSPVRAAGPMFNPSSRSPTPRVSRARRRGNQPSRTFVWLEDEDRDRPPSVPAGTAKVKFPSDASWSTVLDLIRRELPCVRDTQSITFYKAAMTGNHRLMPIGCNLGGQEICDQYRTSKTKVYLGRTNDAPQTTLSTLTTTTTTTTSSSIATPSTSGTYTTATTTTTVSSSIATPSTTIVTSPSPSFDELFISRQSLPIVPQVIEDDTDEAMHDSDEDDQVCEAGPIFHGSGIQVGVIKEDASDRGIFHPPGLLHSSLVECIRMAQHESGTAEPTFLPFTFKAVLGQAHDSCRGLVIVLICSRLFLKPCEKELLSHLADISQSSNSATPIFWLGAMNTEYGKDGAAELRKEAFERALQCMGRTLEVFKTERLRMKERELLLRQQKDALEASLCNDRKKDQHSQTTIVSKMFDTTGKLQEKEDDVMGGPVEPQNLNVPAEVSPAHSEVPQEVLDTQNEEKIRRQRKERVCAPPEGADIVKIAVRGPDGKLIRNSFSKHSCFQMVYDWAGSMAIMPLHFSLHRAGGEIVRHDDQLKGHETLNFAERDHQQSAQLLGDEVSFCGNFPMESPAEDTLREETVETAGCSQVPAEVSLANEVASEVSDTQPKQKQGEQAKRKRKRGKESKKRKNHTKKMFRKE</sequence>
<evidence type="ECO:0000256" key="1">
    <source>
        <dbReference type="SAM" id="MobiDB-lite"/>
    </source>
</evidence>
<evidence type="ECO:0000313" key="3">
    <source>
        <dbReference type="EMBL" id="EDO46940.1"/>
    </source>
</evidence>
<dbReference type="GO" id="GO:0005783">
    <property type="term" value="C:endoplasmic reticulum"/>
    <property type="evidence" value="ECO:0000318"/>
    <property type="project" value="GO_Central"/>
</dbReference>
<dbReference type="PANTHER" id="PTHR23322">
    <property type="entry name" value="FAS-ASSOCIATED PROTEIN"/>
    <property type="match status" value="1"/>
</dbReference>
<dbReference type="InterPro" id="IPR001012">
    <property type="entry name" value="UBX_dom"/>
</dbReference>
<dbReference type="HOGENOM" id="CLU_417567_0_0_1"/>
<feature type="compositionally biased region" description="Basic residues" evidence="1">
    <location>
        <begin position="634"/>
        <end position="657"/>
    </location>
</feature>
<dbReference type="EMBL" id="DS469523">
    <property type="protein sequence ID" value="EDO46940.1"/>
    <property type="molecule type" value="Genomic_DNA"/>
</dbReference>
<dbReference type="AlphaFoldDB" id="A7RNK3"/>
<organism evidence="3 4">
    <name type="scientific">Nematostella vectensis</name>
    <name type="common">Starlet sea anemone</name>
    <dbReference type="NCBI Taxonomy" id="45351"/>
    <lineage>
        <taxon>Eukaryota</taxon>
        <taxon>Metazoa</taxon>
        <taxon>Cnidaria</taxon>
        <taxon>Anthozoa</taxon>
        <taxon>Hexacorallia</taxon>
        <taxon>Actiniaria</taxon>
        <taxon>Edwardsiidae</taxon>
        <taxon>Nematostella</taxon>
    </lineage>
</organism>
<reference evidence="3 4" key="1">
    <citation type="journal article" date="2007" name="Science">
        <title>Sea anemone genome reveals ancestral eumetazoan gene repertoire and genomic organization.</title>
        <authorList>
            <person name="Putnam N.H."/>
            <person name="Srivastava M."/>
            <person name="Hellsten U."/>
            <person name="Dirks B."/>
            <person name="Chapman J."/>
            <person name="Salamov A."/>
            <person name="Terry A."/>
            <person name="Shapiro H."/>
            <person name="Lindquist E."/>
            <person name="Kapitonov V.V."/>
            <person name="Jurka J."/>
            <person name="Genikhovich G."/>
            <person name="Grigoriev I.V."/>
            <person name="Lucas S.M."/>
            <person name="Steele R.E."/>
            <person name="Finnerty J.R."/>
            <person name="Technau U."/>
            <person name="Martindale M.Q."/>
            <person name="Rokhsar D.S."/>
        </authorList>
    </citation>
    <scope>NUCLEOTIDE SEQUENCE [LARGE SCALE GENOMIC DNA]</scope>
    <source>
        <strain evidence="4">CH2 X CH6</strain>
    </source>
</reference>
<evidence type="ECO:0000313" key="4">
    <source>
        <dbReference type="Proteomes" id="UP000001593"/>
    </source>
</evidence>
<accession>A7RNK3</accession>
<feature type="region of interest" description="Disordered" evidence="1">
    <location>
        <begin position="614"/>
        <end position="657"/>
    </location>
</feature>
<dbReference type="Pfam" id="PF00789">
    <property type="entry name" value="UBX"/>
    <property type="match status" value="1"/>
</dbReference>
<feature type="region of interest" description="Disordered" evidence="1">
    <location>
        <begin position="1"/>
        <end position="55"/>
    </location>
</feature>
<feature type="compositionally biased region" description="Low complexity" evidence="1">
    <location>
        <begin position="34"/>
        <end position="43"/>
    </location>
</feature>
<evidence type="ECO:0000259" key="2">
    <source>
        <dbReference type="Pfam" id="PF00789"/>
    </source>
</evidence>
<feature type="domain" description="UBX" evidence="2">
    <location>
        <begin position="496"/>
        <end position="541"/>
    </location>
</feature>
<dbReference type="InterPro" id="IPR029071">
    <property type="entry name" value="Ubiquitin-like_domsf"/>
</dbReference>
<dbReference type="InParanoid" id="A7RNK3"/>
<name>A7RNK3_NEMVE</name>
<dbReference type="SUPFAM" id="SSF54236">
    <property type="entry name" value="Ubiquitin-like"/>
    <property type="match status" value="1"/>
</dbReference>
<dbReference type="Proteomes" id="UP000001593">
    <property type="component" value="Unassembled WGS sequence"/>
</dbReference>
<dbReference type="GO" id="GO:0036503">
    <property type="term" value="P:ERAD pathway"/>
    <property type="evidence" value="ECO:0000318"/>
    <property type="project" value="GO_Central"/>
</dbReference>
<dbReference type="PANTHER" id="PTHR23322:SF1">
    <property type="entry name" value="FAS-ASSOCIATED FACTOR 2"/>
    <property type="match status" value="1"/>
</dbReference>
<gene>
    <name evidence="3" type="ORF">NEMVEDRAFT_v1g239607</name>
</gene>
<proteinExistence type="predicted"/>
<keyword evidence="4" id="KW-1185">Reference proteome</keyword>
<protein>
    <recommendedName>
        <fullName evidence="2">UBX domain-containing protein</fullName>
    </recommendedName>
</protein>